<dbReference type="Proteomes" id="UP001148786">
    <property type="component" value="Unassembled WGS sequence"/>
</dbReference>
<accession>A0A9W8JRI3</accession>
<evidence type="ECO:0000256" key="1">
    <source>
        <dbReference type="SAM" id="MobiDB-lite"/>
    </source>
</evidence>
<feature type="region of interest" description="Disordered" evidence="1">
    <location>
        <begin position="51"/>
        <end position="102"/>
    </location>
</feature>
<feature type="compositionally biased region" description="Basic and acidic residues" evidence="1">
    <location>
        <begin position="51"/>
        <end position="76"/>
    </location>
</feature>
<name>A0A9W8JRI3_9AGAR</name>
<reference evidence="2" key="1">
    <citation type="submission" date="2022-07" db="EMBL/GenBank/DDBJ databases">
        <title>Genome Sequence of Agrocybe chaxingu.</title>
        <authorList>
            <person name="Buettner E."/>
        </authorList>
    </citation>
    <scope>NUCLEOTIDE SEQUENCE</scope>
    <source>
        <strain evidence="2">MP-N11</strain>
    </source>
</reference>
<dbReference type="OrthoDB" id="5424209at2759"/>
<feature type="compositionally biased region" description="Acidic residues" evidence="1">
    <location>
        <begin position="199"/>
        <end position="217"/>
    </location>
</feature>
<gene>
    <name evidence="2" type="ORF">NLJ89_g9034</name>
</gene>
<organism evidence="2 3">
    <name type="scientific">Agrocybe chaxingu</name>
    <dbReference type="NCBI Taxonomy" id="84603"/>
    <lineage>
        <taxon>Eukaryota</taxon>
        <taxon>Fungi</taxon>
        <taxon>Dikarya</taxon>
        <taxon>Basidiomycota</taxon>
        <taxon>Agaricomycotina</taxon>
        <taxon>Agaricomycetes</taxon>
        <taxon>Agaricomycetidae</taxon>
        <taxon>Agaricales</taxon>
        <taxon>Agaricineae</taxon>
        <taxon>Strophariaceae</taxon>
        <taxon>Agrocybe</taxon>
    </lineage>
</organism>
<comment type="caution">
    <text evidence="2">The sequence shown here is derived from an EMBL/GenBank/DDBJ whole genome shotgun (WGS) entry which is preliminary data.</text>
</comment>
<evidence type="ECO:0000313" key="2">
    <source>
        <dbReference type="EMBL" id="KAJ3502109.1"/>
    </source>
</evidence>
<proteinExistence type="predicted"/>
<evidence type="ECO:0000313" key="3">
    <source>
        <dbReference type="Proteomes" id="UP001148786"/>
    </source>
</evidence>
<sequence length="667" mass="74039">MVTTTRDPEVEAQIQDSILNATTPEADETTSDSENVVMTLAKSKQEFIAERAAKRAEKKAANRQQAEGRRRAEHSDSSSSEFDSPWLSSENVTTVESSPHEPSRIEAHLYYAGLRANGRGPKLIYRDSSDVYVEPTGPEEYKRLMRLVAVPGDHEFGNEGLWERVRAKVVELLDDKKIKITCVDFVRFTWLEKKKDGEVEVDEDEGEDDGDEEDFDYDSVPPIKPIEDGDRHYSNPTIWVGVVPNTLTADTAFDATKGIRGFLNGLNVTDIDIAYRETVPKSSVSRPLFAPVGIVDHRKDFIDPVSVALSLPIAGLKTTMQGTMGPFFHVDNTLYAITVRHNLFLADGGNDEFTFNTSAPKIHVVLMGNPAFTNYLASIQAEIGTLIDSVDAIEKKIQTHTSNVQRGIGLPQSQIDLNTHVAERDRLRGKINALRDFFAVIKKRWGKTTRRVIGHVVWAPSIGVGAPPHQYTRDLCVVQLYKENFSNLLGNVLSLGPEYTSTKLKSLLYECDDVKSTFKYPTDGLLPLRNILTAQQISNPDNKNVAGDPICRAIKRGFTTKTTVGTISRFMSFARKYFPTGNLESIELPILPHENETSTFSKGGDSGSTIVSPKGEYISLLTGGTNKGTDGSDITYSTPFEWAWELVCKQFPGANLYWDNIEAFLAA</sequence>
<dbReference type="EMBL" id="JANKHO010001329">
    <property type="protein sequence ID" value="KAJ3502109.1"/>
    <property type="molecule type" value="Genomic_DNA"/>
</dbReference>
<feature type="region of interest" description="Disordered" evidence="1">
    <location>
        <begin position="197"/>
        <end position="220"/>
    </location>
</feature>
<feature type="compositionally biased region" description="Polar residues" evidence="1">
    <location>
        <begin position="14"/>
        <end position="23"/>
    </location>
</feature>
<dbReference type="AlphaFoldDB" id="A0A9W8JRI3"/>
<keyword evidence="3" id="KW-1185">Reference proteome</keyword>
<feature type="region of interest" description="Disordered" evidence="1">
    <location>
        <begin position="1"/>
        <end position="38"/>
    </location>
</feature>
<feature type="compositionally biased region" description="Low complexity" evidence="1">
    <location>
        <begin position="77"/>
        <end position="89"/>
    </location>
</feature>
<protein>
    <submittedName>
        <fullName evidence="2">Uncharacterized protein</fullName>
    </submittedName>
</protein>